<feature type="domain" description="Proteasome activator Blm10 middle HEAT repeats region" evidence="11">
    <location>
        <begin position="326"/>
        <end position="458"/>
    </location>
</feature>
<keyword evidence="6" id="KW-0227">DNA damage</keyword>
<evidence type="ECO:0000256" key="2">
    <source>
        <dbReference type="ARBA" id="ARBA00004496"/>
    </source>
</evidence>
<evidence type="ECO:0000313" key="13">
    <source>
        <dbReference type="EMBL" id="CAB3408945.1"/>
    </source>
</evidence>
<dbReference type="Pfam" id="PF11919">
    <property type="entry name" value="PSME4_C"/>
    <property type="match status" value="1"/>
</dbReference>
<feature type="region of interest" description="Disordered" evidence="9">
    <location>
        <begin position="1588"/>
        <end position="1612"/>
    </location>
</feature>
<keyword evidence="8" id="KW-0539">Nucleus</keyword>
<evidence type="ECO:0000256" key="7">
    <source>
        <dbReference type="ARBA" id="ARBA00023204"/>
    </source>
</evidence>
<dbReference type="InterPro" id="IPR011989">
    <property type="entry name" value="ARM-like"/>
</dbReference>
<gene>
    <name evidence="13" type="ORF">CBOVIS_LOCUS10662</name>
</gene>
<evidence type="ECO:0008006" key="15">
    <source>
        <dbReference type="Google" id="ProtNLM"/>
    </source>
</evidence>
<protein>
    <recommendedName>
        <fullName evidence="15">Proteasome activator complex subunit 4 C-terminal domain-containing protein</fullName>
    </recommendedName>
</protein>
<sequence length="1891" mass="218330">MGINGLLQIGDEDTVVVDANENLKKLRDRGFERPNKKCTLLPYFDNLEIQLDKHLQSIVNGLVSVLLTENSSDLIDYMEQFTRYIEDYGLRMKRELLIDLIKLFYEGLIKKDQKATLIKHCATGILAIMKKNRENSLSYHDIALDWKPLYDLCTRVYYGKVRDVTVANVSAAIDTLSVFYRPQDQQQIWEQMQVHISINFSMKTFMELCTVFLTVDGLSADEHQRYGIGVWFDAFWEIYVSAEMNVVWGEHVMRIFSRIAFFHPEIIDWKPYYDVIFTKAIRSLELSLRGGKTAVGDGSESNGVSQFAYFISSTIGGENSCLSHFAKMIKGIEFSMHPLNTGIHVEQIISFFENFLIYFTNRIRRERYREKARKVPTEYYLTDDEIDNVTLLIADPILMLLFSPDASYKKLSSILYLVASLNVRLVAPKLLDHVYSALFAVNEPERLSTTIDALVVVIFELLRDNTNERKKYEEFSNEWIVRMEAERMNWPTFREGSQIRDIESRRITTLRHHAIYILELYVNSIDVNDVNRTEAVLKSIVLICTSIPVIDFSNADQYYKCEMDEDDALLCQLSKRLPIIVEAIFEKILAVICCMAVCAPKDSMNNIGTMNDFVTSDGTEERVFKKSIDECVAAIFAHCGKDATDKLLDRLFEFVSTTHFESNLATEVLSGFITSCIWACPEAWKKFTIFLRNKLKTVFTDEIRKLKEPPPSVLYYAVLTTSIFMVVPSIMIENEELMLEVIELLLSCDSRTAYHIGARGLSIVFCILTCLFPSPHDLPYLRIKQPLEEWNPFEEWGRCYKIEDIKMTWIVPTRKGVGMLDRVVQRFMIPLIDSLKSELSRDDLRKAVHIIYSTFPMLKDVCPKPKSEVLATSFTVQCMPPVSSQVAAVHKVSCDIRAPNGANLIEYLVDGLEAILKCHDPRVCEYVLGIFAILTDETFTVSSDKSAKDDLVSHTYGYLCVSKYGEKVYGVYEAMQTFAILEHLTVSIYVAKTITPPTVFDIRIYKNMIRLGINEYEVVRLSAKGYLKTIAEKIFFCREYLIDEVVAIISDPSSSINTLKGALSVCCALNWTETTNSFIRNKFWIAVLKMKVIDEPMLRQYFEAIASCVYNNSNNVIHSIENKDSPQKRNQKIREIGMRLVSAAECPEWAPYLSDEGIQKQYRIIREWKARSQEVRKEMVAKLLTSYVNNGELHHTREKLARSMVYRCQRESAGVETMKVLVPQLIHEELEQREEAQNELVVWLKYNKPKVARFELKPTNSSKKHLLASGLRPDNLFLAYDSHNLPDTAEKWNKTFFIDKQKGCCRFAKTISVARRWADGPPLPSRELNEAEKVIMEWFEVEENVQKFVELRRHDKEAEDAGVSAGFSGVIKLVIRNFPQSTKIIDNFAMNLDENLKSKKRENQIVAAEIYVGIAAGIKHREFAIQERFWSWIAIRLDAFFDVMSSEAKADWDTAMTLTMYGDLRRRWWLVEKLFEGMRRSNVEEWKQAFRIEMFMLPKWRHTQIFKRIAEIAFAKLPFTVTDTLRSAISKSIQAIAQLREINYYSPYEDLPERFRIDDTDTWIKKFTSNIPQLRSCLASSSTSSSVLMRKRVRSGNGRSRSTSPAQKRKRVSDSVALSTTAIAEKRALIYFRSLLEFLTQYYYNCYHSWTPAIIELLPKLFEFSNEDSYEFAEDACKDVDIIQNSSMLIHEFMSTLWLSDEFIDSILQTLVNTFSVNECVWRTRLAILKFVSVIVYSNFFPMMEEGRKVKIEKLVYEAVRDSSVIVRKEAAKCILLFLNCEYLKTNDEKVEKWARILNDRKESTAHRHGAALALGAIVMAFPFSLPEIILKPLDVLGSASTSLTTVQKTITESLREFRRQHRDDWQKTKEFLGERITYEIENATAPIYYA</sequence>
<feature type="compositionally biased region" description="Polar residues" evidence="9">
    <location>
        <begin position="1597"/>
        <end position="1606"/>
    </location>
</feature>
<dbReference type="GO" id="GO:0010499">
    <property type="term" value="P:proteasomal ubiquitin-independent protein catabolic process"/>
    <property type="evidence" value="ECO:0007669"/>
    <property type="project" value="TreeGrafter"/>
</dbReference>
<dbReference type="PANTHER" id="PTHR32170:SF4">
    <property type="entry name" value="DUF3437 DOMAIN-CONTAINING PROTEIN-RELATED"/>
    <property type="match status" value="1"/>
</dbReference>
<dbReference type="Proteomes" id="UP000494206">
    <property type="component" value="Unassembled WGS sequence"/>
</dbReference>
<organism evidence="13 14">
    <name type="scientific">Caenorhabditis bovis</name>
    <dbReference type="NCBI Taxonomy" id="2654633"/>
    <lineage>
        <taxon>Eukaryota</taxon>
        <taxon>Metazoa</taxon>
        <taxon>Ecdysozoa</taxon>
        <taxon>Nematoda</taxon>
        <taxon>Chromadorea</taxon>
        <taxon>Rhabditida</taxon>
        <taxon>Rhabditina</taxon>
        <taxon>Rhabditomorpha</taxon>
        <taxon>Rhabditoidea</taxon>
        <taxon>Rhabditidae</taxon>
        <taxon>Peloderinae</taxon>
        <taxon>Caenorhabditis</taxon>
    </lineage>
</organism>
<keyword evidence="7" id="KW-0234">DNA repair</keyword>
<evidence type="ECO:0000256" key="6">
    <source>
        <dbReference type="ARBA" id="ARBA00022763"/>
    </source>
</evidence>
<comment type="subcellular location">
    <subcellularLocation>
        <location evidence="2">Cytoplasm</location>
    </subcellularLocation>
    <subcellularLocation>
        <location evidence="1">Nucleus speckle</location>
    </subcellularLocation>
</comment>
<evidence type="ECO:0000313" key="14">
    <source>
        <dbReference type="Proteomes" id="UP000494206"/>
    </source>
</evidence>
<feature type="domain" description="Proteasome activator complex subunit 4 C-terminal" evidence="10">
    <location>
        <begin position="1806"/>
        <end position="1891"/>
    </location>
</feature>
<dbReference type="OrthoDB" id="17907at2759"/>
<dbReference type="Gene3D" id="1.25.10.10">
    <property type="entry name" value="Leucine-rich Repeat Variant"/>
    <property type="match status" value="1"/>
</dbReference>
<evidence type="ECO:0000256" key="4">
    <source>
        <dbReference type="ARBA" id="ARBA00022490"/>
    </source>
</evidence>
<dbReference type="InterPro" id="IPR032430">
    <property type="entry name" value="Blm10_mid"/>
</dbReference>
<dbReference type="GO" id="GO:0016607">
    <property type="term" value="C:nuclear speck"/>
    <property type="evidence" value="ECO:0007669"/>
    <property type="project" value="UniProtKB-SubCell"/>
</dbReference>
<dbReference type="GO" id="GO:0070628">
    <property type="term" value="F:proteasome binding"/>
    <property type="evidence" value="ECO:0007669"/>
    <property type="project" value="InterPro"/>
</dbReference>
<evidence type="ECO:0000256" key="3">
    <source>
        <dbReference type="ARBA" id="ARBA00005739"/>
    </source>
</evidence>
<dbReference type="Pfam" id="PF16507">
    <property type="entry name" value="HEAT_PSME4_mid"/>
    <property type="match status" value="2"/>
</dbReference>
<comment type="caution">
    <text evidence="13">The sequence shown here is derived from an EMBL/GenBank/DDBJ whole genome shotgun (WGS) entry which is preliminary data.</text>
</comment>
<evidence type="ECO:0000256" key="8">
    <source>
        <dbReference type="ARBA" id="ARBA00023242"/>
    </source>
</evidence>
<proteinExistence type="inferred from homology"/>
<dbReference type="GO" id="GO:0016504">
    <property type="term" value="F:peptidase activator activity"/>
    <property type="evidence" value="ECO:0007669"/>
    <property type="project" value="InterPro"/>
</dbReference>
<dbReference type="InterPro" id="IPR021843">
    <property type="entry name" value="PSME4_C"/>
</dbReference>
<dbReference type="EMBL" id="CADEPM010000007">
    <property type="protein sequence ID" value="CAB3408945.1"/>
    <property type="molecule type" value="Genomic_DNA"/>
</dbReference>
<dbReference type="SUPFAM" id="SSF48371">
    <property type="entry name" value="ARM repeat"/>
    <property type="match status" value="2"/>
</dbReference>
<accession>A0A8S1F5F0</accession>
<dbReference type="GO" id="GO:0005829">
    <property type="term" value="C:cytosol"/>
    <property type="evidence" value="ECO:0007669"/>
    <property type="project" value="TreeGrafter"/>
</dbReference>
<dbReference type="InterPro" id="IPR035309">
    <property type="entry name" value="PSME4"/>
</dbReference>
<name>A0A8S1F5F0_9PELO</name>
<evidence type="ECO:0000256" key="5">
    <source>
        <dbReference type="ARBA" id="ARBA00022737"/>
    </source>
</evidence>
<feature type="domain" description="Proteasome activator complex subunit 4-like HEAT repeat-like" evidence="12">
    <location>
        <begin position="1217"/>
        <end position="1494"/>
    </location>
</feature>
<dbReference type="Pfam" id="PF23096">
    <property type="entry name" value="HEAT_PSME4"/>
    <property type="match status" value="1"/>
</dbReference>
<feature type="domain" description="Proteasome activator Blm10 middle HEAT repeats region" evidence="11">
    <location>
        <begin position="510"/>
        <end position="842"/>
    </location>
</feature>
<dbReference type="GO" id="GO:0006281">
    <property type="term" value="P:DNA repair"/>
    <property type="evidence" value="ECO:0007669"/>
    <property type="project" value="UniProtKB-KW"/>
</dbReference>
<keyword evidence="5" id="KW-0677">Repeat</keyword>
<dbReference type="InterPro" id="IPR055455">
    <property type="entry name" value="HEAT_PSME4"/>
</dbReference>
<comment type="similarity">
    <text evidence="3">Belongs to the BLM10 family.</text>
</comment>
<keyword evidence="14" id="KW-1185">Reference proteome</keyword>
<reference evidence="13 14" key="1">
    <citation type="submission" date="2020-04" db="EMBL/GenBank/DDBJ databases">
        <authorList>
            <person name="Laetsch R D."/>
            <person name="Stevens L."/>
            <person name="Kumar S."/>
            <person name="Blaxter L. M."/>
        </authorList>
    </citation>
    <scope>NUCLEOTIDE SEQUENCE [LARGE SCALE GENOMIC DNA]</scope>
</reference>
<evidence type="ECO:0000259" key="12">
    <source>
        <dbReference type="Pfam" id="PF23096"/>
    </source>
</evidence>
<evidence type="ECO:0000256" key="1">
    <source>
        <dbReference type="ARBA" id="ARBA00004324"/>
    </source>
</evidence>
<dbReference type="InterPro" id="IPR016024">
    <property type="entry name" value="ARM-type_fold"/>
</dbReference>
<evidence type="ECO:0000256" key="9">
    <source>
        <dbReference type="SAM" id="MobiDB-lite"/>
    </source>
</evidence>
<dbReference type="PANTHER" id="PTHR32170">
    <property type="entry name" value="PROTEASOME ACTIVATOR COMPLEX SUBUNIT 4"/>
    <property type="match status" value="1"/>
</dbReference>
<evidence type="ECO:0000259" key="11">
    <source>
        <dbReference type="Pfam" id="PF16507"/>
    </source>
</evidence>
<evidence type="ECO:0000259" key="10">
    <source>
        <dbReference type="Pfam" id="PF11919"/>
    </source>
</evidence>
<keyword evidence="4" id="KW-0963">Cytoplasm</keyword>